<dbReference type="RefSeq" id="WP_193807969.1">
    <property type="nucleotide sequence ID" value="NZ_CP087714.1"/>
</dbReference>
<comment type="similarity">
    <text evidence="1 3">Belongs to the TPP enzyme family.</text>
</comment>
<reference evidence="7 8" key="1">
    <citation type="submission" date="2021-11" db="EMBL/GenBank/DDBJ databases">
        <title>Whole genome of Geoglobus acetivorans.</title>
        <authorList>
            <person name="Liu D."/>
        </authorList>
    </citation>
    <scope>NUCLEOTIDE SEQUENCE [LARGE SCALE GENOMIC DNA]</scope>
    <source>
        <strain evidence="7 8">SBH6</strain>
    </source>
</reference>
<feature type="domain" description="Thiamine pyrophosphate enzyme TPP-binding" evidence="5">
    <location>
        <begin position="389"/>
        <end position="532"/>
    </location>
</feature>
<feature type="domain" description="Thiamine pyrophosphate enzyme N-terminal TPP-binding" evidence="6">
    <location>
        <begin position="3"/>
        <end position="112"/>
    </location>
</feature>
<dbReference type="InterPro" id="IPR029061">
    <property type="entry name" value="THDP-binding"/>
</dbReference>
<dbReference type="EMBL" id="CP087714">
    <property type="protein sequence ID" value="XAT64623.1"/>
    <property type="molecule type" value="Genomic_DNA"/>
</dbReference>
<evidence type="ECO:0000259" key="6">
    <source>
        <dbReference type="Pfam" id="PF02776"/>
    </source>
</evidence>
<dbReference type="PANTHER" id="PTHR18968">
    <property type="entry name" value="THIAMINE PYROPHOSPHATE ENZYMES"/>
    <property type="match status" value="1"/>
</dbReference>
<evidence type="ECO:0000256" key="3">
    <source>
        <dbReference type="RuleBase" id="RU362132"/>
    </source>
</evidence>
<sequence length="555" mass="60738">MKTVAEYLAEALIAAGVERAYGIVGTSVLDFYDALSAHSGKLEVITVRHEQTAVSAADAEFRSSGKLSCAIVHAGPGFLNSAISLGIAMKDRVPLLLISGGVKRRLRGTDAWLEVEQKSVADGLVKVYEVVNDENDLPEVLSKVYESMLTWPYGPGVIEIPEDLWGAELSLVKQVEPPQPQALGDVQETDNLIEKMKNAEQPAILACGELVRRPDFNPENLKVLSERFSAYVITSGNGRGAIPEDDAMCAGRVGFGGGSLTADRILEDCDFLLVLGNELDDVTTYGYTLIPRGDVVVISEDPSADVRPLYYTQIRADPAHVLNELAKKARHAETGDREEWVKRVRSYTDIWSSTLSSFSSKETKLVNPARFFDVLNEKLDRDRIVVGGQGTHVIFANNNLKVFSPGSYLAATNLGAMSYALPAGIGAKKANPERDVVVVAGDGEIMMTIQELETVKRENLNLKIVIVNDNSYRVLYIKQLLQKQGRVFQTILENPDFVTLSESFGIPAMRIDGNDQIEEGVEFIIQDGARLVELVIDRDEIPPLNLNATLKMGSV</sequence>
<dbReference type="InterPro" id="IPR012001">
    <property type="entry name" value="Thiamin_PyroP_enz_TPP-bd_dom"/>
</dbReference>
<dbReference type="PANTHER" id="PTHR18968:SF13">
    <property type="entry name" value="ACETOLACTATE SYNTHASE CATALYTIC SUBUNIT, MITOCHONDRIAL"/>
    <property type="match status" value="1"/>
</dbReference>
<dbReference type="SUPFAM" id="SSF52467">
    <property type="entry name" value="DHS-like NAD/FAD-binding domain"/>
    <property type="match status" value="1"/>
</dbReference>
<dbReference type="GeneID" id="90448911"/>
<dbReference type="Pfam" id="PF02776">
    <property type="entry name" value="TPP_enzyme_N"/>
    <property type="match status" value="1"/>
</dbReference>
<keyword evidence="8" id="KW-1185">Reference proteome</keyword>
<accession>A0ABZ3H688</accession>
<dbReference type="InterPro" id="IPR011766">
    <property type="entry name" value="TPP_enzyme_TPP-bd"/>
</dbReference>
<dbReference type="Pfam" id="PF00205">
    <property type="entry name" value="TPP_enzyme_M"/>
    <property type="match status" value="1"/>
</dbReference>
<dbReference type="Pfam" id="PF02775">
    <property type="entry name" value="TPP_enzyme_C"/>
    <property type="match status" value="1"/>
</dbReference>
<dbReference type="Proteomes" id="UP001492541">
    <property type="component" value="Chromosome"/>
</dbReference>
<evidence type="ECO:0000313" key="7">
    <source>
        <dbReference type="EMBL" id="XAT64623.1"/>
    </source>
</evidence>
<evidence type="ECO:0000256" key="2">
    <source>
        <dbReference type="ARBA" id="ARBA00023052"/>
    </source>
</evidence>
<gene>
    <name evidence="7" type="ORF">LPQ35_04460</name>
</gene>
<organism evidence="7 8">
    <name type="scientific">Geoglobus acetivorans</name>
    <dbReference type="NCBI Taxonomy" id="565033"/>
    <lineage>
        <taxon>Archaea</taxon>
        <taxon>Methanobacteriati</taxon>
        <taxon>Methanobacteriota</taxon>
        <taxon>Archaeoglobi</taxon>
        <taxon>Archaeoglobales</taxon>
        <taxon>Archaeoglobaceae</taxon>
        <taxon>Geoglobus</taxon>
    </lineage>
</organism>
<dbReference type="Gene3D" id="3.40.50.1220">
    <property type="entry name" value="TPP-binding domain"/>
    <property type="match status" value="1"/>
</dbReference>
<dbReference type="CDD" id="cd07035">
    <property type="entry name" value="TPP_PYR_POX_like"/>
    <property type="match status" value="1"/>
</dbReference>
<evidence type="ECO:0000313" key="8">
    <source>
        <dbReference type="Proteomes" id="UP001492541"/>
    </source>
</evidence>
<dbReference type="InterPro" id="IPR012000">
    <property type="entry name" value="Thiamin_PyroP_enz_cen_dom"/>
</dbReference>
<dbReference type="CDD" id="cd00568">
    <property type="entry name" value="TPP_enzymes"/>
    <property type="match status" value="1"/>
</dbReference>
<evidence type="ECO:0000259" key="4">
    <source>
        <dbReference type="Pfam" id="PF00205"/>
    </source>
</evidence>
<evidence type="ECO:0000256" key="1">
    <source>
        <dbReference type="ARBA" id="ARBA00007812"/>
    </source>
</evidence>
<dbReference type="Gene3D" id="3.40.50.970">
    <property type="match status" value="2"/>
</dbReference>
<feature type="domain" description="Thiamine pyrophosphate enzyme central" evidence="4">
    <location>
        <begin position="191"/>
        <end position="325"/>
    </location>
</feature>
<proteinExistence type="inferred from homology"/>
<evidence type="ECO:0000259" key="5">
    <source>
        <dbReference type="Pfam" id="PF02775"/>
    </source>
</evidence>
<name>A0ABZ3H688_GEOAI</name>
<keyword evidence="2 3" id="KW-0786">Thiamine pyrophosphate</keyword>
<dbReference type="SUPFAM" id="SSF52518">
    <property type="entry name" value="Thiamin diphosphate-binding fold (THDP-binding)"/>
    <property type="match status" value="2"/>
</dbReference>
<dbReference type="InterPro" id="IPR045229">
    <property type="entry name" value="TPP_enz"/>
</dbReference>
<protein>
    <submittedName>
        <fullName evidence="7">Thiamine pyrophosphate-binding protein</fullName>
    </submittedName>
</protein>
<dbReference type="InterPro" id="IPR029035">
    <property type="entry name" value="DHS-like_NAD/FAD-binding_dom"/>
</dbReference>